<feature type="region of interest" description="Disordered" evidence="1">
    <location>
        <begin position="1"/>
        <end position="24"/>
    </location>
</feature>
<name>A0A1V9G612_9BACT</name>
<keyword evidence="3" id="KW-1185">Reference proteome</keyword>
<comment type="caution">
    <text evidence="2">The sequence shown here is derived from an EMBL/GenBank/DDBJ whole genome shotgun (WGS) entry which is preliminary data.</text>
</comment>
<evidence type="ECO:0000313" key="3">
    <source>
        <dbReference type="Proteomes" id="UP000192796"/>
    </source>
</evidence>
<gene>
    <name evidence="2" type="ORF">A3860_15045</name>
</gene>
<dbReference type="EMBL" id="LVYD01000013">
    <property type="protein sequence ID" value="OQP65906.1"/>
    <property type="molecule type" value="Genomic_DNA"/>
</dbReference>
<dbReference type="RefSeq" id="WP_081145751.1">
    <property type="nucleotide sequence ID" value="NZ_LVYD01000013.1"/>
</dbReference>
<dbReference type="OrthoDB" id="677550at2"/>
<reference evidence="2 3" key="1">
    <citation type="submission" date="2016-03" db="EMBL/GenBank/DDBJ databases">
        <title>Niastella vici sp. nov., isolated from farmland soil.</title>
        <authorList>
            <person name="Chen L."/>
            <person name="Wang D."/>
            <person name="Yang S."/>
            <person name="Wang G."/>
        </authorList>
    </citation>
    <scope>NUCLEOTIDE SEQUENCE [LARGE SCALE GENOMIC DNA]</scope>
    <source>
        <strain evidence="2 3">DJ57</strain>
    </source>
</reference>
<dbReference type="Proteomes" id="UP000192796">
    <property type="component" value="Unassembled WGS sequence"/>
</dbReference>
<protein>
    <submittedName>
        <fullName evidence="2">Uncharacterized protein</fullName>
    </submittedName>
</protein>
<accession>A0A1V9G612</accession>
<evidence type="ECO:0000256" key="1">
    <source>
        <dbReference type="SAM" id="MobiDB-lite"/>
    </source>
</evidence>
<sequence length="128" mass="13228">MAKSAKKAKPKPKPSIKTKGETVKPQALTASSLVATEAPHSQQVNIAFTFTGGLGQATAVLFRRGVLINMQSVSNSGNINFSNVQTGDVVAVNGVCAGKAVVAINTDTVPDSPEEFTAGLIIASYLIK</sequence>
<dbReference type="STRING" id="1703345.A3860_15045"/>
<dbReference type="AlphaFoldDB" id="A0A1V9G612"/>
<evidence type="ECO:0000313" key="2">
    <source>
        <dbReference type="EMBL" id="OQP65906.1"/>
    </source>
</evidence>
<organism evidence="2 3">
    <name type="scientific">Niastella vici</name>
    <dbReference type="NCBI Taxonomy" id="1703345"/>
    <lineage>
        <taxon>Bacteria</taxon>
        <taxon>Pseudomonadati</taxon>
        <taxon>Bacteroidota</taxon>
        <taxon>Chitinophagia</taxon>
        <taxon>Chitinophagales</taxon>
        <taxon>Chitinophagaceae</taxon>
        <taxon>Niastella</taxon>
    </lineage>
</organism>
<feature type="compositionally biased region" description="Basic residues" evidence="1">
    <location>
        <begin position="1"/>
        <end position="16"/>
    </location>
</feature>
<proteinExistence type="predicted"/>